<dbReference type="GO" id="GO:0016887">
    <property type="term" value="F:ATP hydrolysis activity"/>
    <property type="evidence" value="ECO:0007669"/>
    <property type="project" value="InterPro"/>
</dbReference>
<organism evidence="4 5">
    <name type="scientific">Pseudovirgaria hyperparasitica</name>
    <dbReference type="NCBI Taxonomy" id="470096"/>
    <lineage>
        <taxon>Eukaryota</taxon>
        <taxon>Fungi</taxon>
        <taxon>Dikarya</taxon>
        <taxon>Ascomycota</taxon>
        <taxon>Pezizomycotina</taxon>
        <taxon>Dothideomycetes</taxon>
        <taxon>Dothideomycetes incertae sedis</taxon>
        <taxon>Acrospermales</taxon>
        <taxon>Acrospermaceae</taxon>
        <taxon>Pseudovirgaria</taxon>
    </lineage>
</organism>
<dbReference type="OrthoDB" id="3598281at2759"/>
<dbReference type="InterPro" id="IPR003439">
    <property type="entry name" value="ABC_transporter-like_ATP-bd"/>
</dbReference>
<dbReference type="GO" id="GO:0005524">
    <property type="term" value="F:ATP binding"/>
    <property type="evidence" value="ECO:0007669"/>
    <property type="project" value="InterPro"/>
</dbReference>
<keyword evidence="5" id="KW-1185">Reference proteome</keyword>
<dbReference type="SUPFAM" id="SSF52540">
    <property type="entry name" value="P-loop containing nucleoside triphosphate hydrolases"/>
    <property type="match status" value="2"/>
</dbReference>
<evidence type="ECO:0000259" key="2">
    <source>
        <dbReference type="Pfam" id="PF00005"/>
    </source>
</evidence>
<sequence>MESLNKVPEHFLNAIKSSSPDGEEGSLLTKRVLDDSKIIFPSSRRIGLLGRSGAGKSSLINSILGKEVAMIGSSGGACTPFPIEYHPLRHNQVQAFQAEVEYLTKSEGTKMVKGWARNAYQYLDSKENKASDQDKGGDDQGFEKDKLGSTALNSLLTVFGHHAEFATEKSAKVFLKSQKSGDDQALRKIITEWVSSIYQQLMSDKNPRSLYASDSENLANQLQSLIAYGRSCECKDQAGKYWPFVHVVRVSFDSKILQEGLSDINMTRTNATKAYLGKCDKLIVVGKIDRIVDDEEVQRYLITAHHHLSRTKRGVMCVPTATDDFCAGTNFAFDMKLNDDQVVELKLADIQIQYLTDKHTEMLTSLQPGKLHRRELKLHKDRLKKVQSQIAKAKLSKEEYQITIRNDRVVSELIAKYARLANGQDLLVFPVSNRIYAEYLKALWERNSPVKLTPTGTGVPALRKFLYGIASAGKFEALNHQCFVLGNLIRTCELSSSLSKIKKQERLEVLVKESKEKSLAELHDRFKLLRENEVSGLCKVMKTEDSAMRACAQALLDTWAKLKAPTHAAWCRHWGAWKLDGDQKDWNVYLQEPIKKVLETQFDTLESACLDGSDFLGSTLSQILIGYDGMIQQIRNHPSTVMKESLARFLYNTEQREAGIHNMIDSTLNVLRHSLETIEQRTFLSSADSYFTEFINPIYEECQNAYATPGVKKSPKGAKVVVKEVKAKNKHQVRCEILTSRICSHNTLYHHICTKRLQPALQAAVQTAEETMKTKIESLYADIYQDLQFIFEKDDDNDPETIKLRQAVRDVLGVASSDLDNAVAFLKECKP</sequence>
<proteinExistence type="predicted"/>
<gene>
    <name evidence="4" type="ORF">EJ05DRAFT_160774</name>
</gene>
<evidence type="ECO:0000313" key="4">
    <source>
        <dbReference type="EMBL" id="KAF2753949.1"/>
    </source>
</evidence>
<dbReference type="PANTHER" id="PTHR36681:SF3">
    <property type="entry name" value="NUCLEAR GTPASE, GERMINAL CENTER-ASSOCIATED, TANDEM DUPLICATE 3"/>
    <property type="match status" value="1"/>
</dbReference>
<dbReference type="Gene3D" id="3.40.50.300">
    <property type="entry name" value="P-loop containing nucleotide triphosphate hydrolases"/>
    <property type="match status" value="1"/>
</dbReference>
<reference evidence="4" key="1">
    <citation type="journal article" date="2020" name="Stud. Mycol.">
        <title>101 Dothideomycetes genomes: a test case for predicting lifestyles and emergence of pathogens.</title>
        <authorList>
            <person name="Haridas S."/>
            <person name="Albert R."/>
            <person name="Binder M."/>
            <person name="Bloem J."/>
            <person name="Labutti K."/>
            <person name="Salamov A."/>
            <person name="Andreopoulos B."/>
            <person name="Baker S."/>
            <person name="Barry K."/>
            <person name="Bills G."/>
            <person name="Bluhm B."/>
            <person name="Cannon C."/>
            <person name="Castanera R."/>
            <person name="Culley D."/>
            <person name="Daum C."/>
            <person name="Ezra D."/>
            <person name="Gonzalez J."/>
            <person name="Henrissat B."/>
            <person name="Kuo A."/>
            <person name="Liang C."/>
            <person name="Lipzen A."/>
            <person name="Lutzoni F."/>
            <person name="Magnuson J."/>
            <person name="Mondo S."/>
            <person name="Nolan M."/>
            <person name="Ohm R."/>
            <person name="Pangilinan J."/>
            <person name="Park H.-J."/>
            <person name="Ramirez L."/>
            <person name="Alfaro M."/>
            <person name="Sun H."/>
            <person name="Tritt A."/>
            <person name="Yoshinaga Y."/>
            <person name="Zwiers L.-H."/>
            <person name="Turgeon B."/>
            <person name="Goodwin S."/>
            <person name="Spatafora J."/>
            <person name="Crous P."/>
            <person name="Grigoriev I."/>
        </authorList>
    </citation>
    <scope>NUCLEOTIDE SEQUENCE</scope>
    <source>
        <strain evidence="4">CBS 121739</strain>
    </source>
</reference>
<dbReference type="InterPro" id="IPR056024">
    <property type="entry name" value="DUF7605"/>
</dbReference>
<dbReference type="PANTHER" id="PTHR36681">
    <property type="entry name" value="NUCLEAR GTPASE, GERMINAL CENTER-ASSOCIATED, TANDEM DUPLICATE 3"/>
    <property type="match status" value="1"/>
</dbReference>
<dbReference type="GeneID" id="54480462"/>
<evidence type="ECO:0000313" key="5">
    <source>
        <dbReference type="Proteomes" id="UP000799437"/>
    </source>
</evidence>
<dbReference type="RefSeq" id="XP_033596400.1">
    <property type="nucleotide sequence ID" value="XM_033739408.1"/>
</dbReference>
<feature type="coiled-coil region" evidence="1">
    <location>
        <begin position="376"/>
        <end position="403"/>
    </location>
</feature>
<feature type="domain" description="ABC transporter" evidence="2">
    <location>
        <begin position="35"/>
        <end position="125"/>
    </location>
</feature>
<dbReference type="Pfam" id="PF00005">
    <property type="entry name" value="ABC_tran"/>
    <property type="match status" value="1"/>
</dbReference>
<evidence type="ECO:0000259" key="3">
    <source>
        <dbReference type="Pfam" id="PF24564"/>
    </source>
</evidence>
<dbReference type="Pfam" id="PF24564">
    <property type="entry name" value="DUF7605"/>
    <property type="match status" value="1"/>
</dbReference>
<dbReference type="AlphaFoldDB" id="A0A6A6VVQ8"/>
<keyword evidence="1" id="KW-0175">Coiled coil</keyword>
<name>A0A6A6VVQ8_9PEZI</name>
<dbReference type="Proteomes" id="UP000799437">
    <property type="component" value="Unassembled WGS sequence"/>
</dbReference>
<dbReference type="InterPro" id="IPR027417">
    <property type="entry name" value="P-loop_NTPase"/>
</dbReference>
<protein>
    <submittedName>
        <fullName evidence="4">Uncharacterized protein</fullName>
    </submittedName>
</protein>
<accession>A0A6A6VVQ8</accession>
<evidence type="ECO:0000256" key="1">
    <source>
        <dbReference type="SAM" id="Coils"/>
    </source>
</evidence>
<feature type="domain" description="DUF7605" evidence="3">
    <location>
        <begin position="549"/>
        <end position="707"/>
    </location>
</feature>
<dbReference type="EMBL" id="ML996582">
    <property type="protein sequence ID" value="KAF2753949.1"/>
    <property type="molecule type" value="Genomic_DNA"/>
</dbReference>